<feature type="domain" description="Mitochondrial apoptosis-inducing factor C-terminal" evidence="14">
    <location>
        <begin position="541"/>
        <end position="655"/>
    </location>
</feature>
<sequence length="682" mass="73833">MLAGPFSLCAIGNMSRCCRVLGRNSPIKTCLIGLTRKQRIPSIQPVRNKYVDPTSLKREPIFSNRYLDDASHGTPYVVGVMAASMVGLLFYHLSNEKKRDDMKRKEAAARAKAKAATEAQVQAVGQTESTKPTSAPSTAQQKIGTTTSSSSETVVKSTAVQTNSAGSSEGSKSATSDKSAPTTGTAGTASSQEGSEAAVPPPESDIPIHAPYLLIGGGTASFYAFKAIKANDPRAKVLVISEENHLPYMRPPLSKDLWFQTDPQKVEKLEYHPTQNFSVFHASNAFFVDPKKLPHLDKGGVGILHGRRVIYLDAMAKKVHLDDGSEITYDKCLIATGGRPKNLKVVENAGEEIADRTILFRTIDDFQRLYKVSQEAKTVTVVGGGFLGSELAVALGNRGLLNGIKVNQIFPESGVLAKVLPEYLSKWTTRRVEAENVNVIPNQSIETVSYENGQVALGLSSGITLKTDYIVVAVGLEPNTELAKTSGLEIDDIHGGYRVNAEMEARSNIWVAGDASCFYDIQLGRRRVEHYNHARVSGQLAGENMTGAAKPYTYQSSFWSDLGPKVAFEAIGMVDSSLPTVAVFAKSSDDTSAVKADEGLKSDAVKVPESSEATVTAPDEYDKGVVFYMKDKLVVGVLLWNLPYRLTTARQILKDGAENEDLSEVAKLFRIHQTVDPTSEDS</sequence>
<dbReference type="GO" id="GO:0033108">
    <property type="term" value="P:mitochondrial respiratory chain complex assembly"/>
    <property type="evidence" value="ECO:0007669"/>
    <property type="project" value="TreeGrafter"/>
</dbReference>
<dbReference type="SUPFAM" id="SSF55424">
    <property type="entry name" value="FAD/NAD-linked reductases, dimerisation (C-terminal) domain"/>
    <property type="match status" value="1"/>
</dbReference>
<dbReference type="SUPFAM" id="SSF51905">
    <property type="entry name" value="FAD/NAD(P)-binding domain"/>
    <property type="match status" value="2"/>
</dbReference>
<dbReference type="PRINTS" id="PR00411">
    <property type="entry name" value="PNDRDTASEI"/>
</dbReference>
<feature type="compositionally biased region" description="Basic and acidic residues" evidence="12">
    <location>
        <begin position="99"/>
        <end position="109"/>
    </location>
</feature>
<evidence type="ECO:0000256" key="2">
    <source>
        <dbReference type="ARBA" id="ARBA00004173"/>
    </source>
</evidence>
<dbReference type="PANTHER" id="PTHR43557">
    <property type="entry name" value="APOPTOSIS-INDUCING FACTOR 1"/>
    <property type="match status" value="1"/>
</dbReference>
<evidence type="ECO:0000256" key="5">
    <source>
        <dbReference type="ARBA" id="ARBA00022703"/>
    </source>
</evidence>
<evidence type="ECO:0000256" key="9">
    <source>
        <dbReference type="ARBA" id="ARBA00023027"/>
    </source>
</evidence>
<dbReference type="GO" id="GO:0046983">
    <property type="term" value="F:protein dimerization activity"/>
    <property type="evidence" value="ECO:0007669"/>
    <property type="project" value="InterPro"/>
</dbReference>
<evidence type="ECO:0000259" key="14">
    <source>
        <dbReference type="Pfam" id="PF14721"/>
    </source>
</evidence>
<proteinExistence type="evidence at transcript level"/>
<dbReference type="SMART" id="SM01353">
    <property type="entry name" value="AIF_C"/>
    <property type="match status" value="1"/>
</dbReference>
<dbReference type="InterPro" id="IPR029324">
    <property type="entry name" value="AIF_C"/>
</dbReference>
<keyword evidence="5" id="KW-0053">Apoptosis</keyword>
<comment type="subcellular location">
    <subcellularLocation>
        <location evidence="2">Mitochondrion</location>
    </subcellularLocation>
</comment>
<reference evidence="15" key="1">
    <citation type="submission" date="2016-11" db="EMBL/GenBank/DDBJ databases">
        <authorList>
            <person name="Jaros S."/>
            <person name="Januszkiewicz K."/>
            <person name="Wedrychowicz H."/>
        </authorList>
    </citation>
    <scope>NUCLEOTIDE SEQUENCE</scope>
</reference>
<dbReference type="Gene3D" id="3.30.390.30">
    <property type="match status" value="1"/>
</dbReference>
<dbReference type="GO" id="GO:0006915">
    <property type="term" value="P:apoptotic process"/>
    <property type="evidence" value="ECO:0007669"/>
    <property type="project" value="UniProtKB-KW"/>
</dbReference>
<evidence type="ECO:0000256" key="4">
    <source>
        <dbReference type="ARBA" id="ARBA00022630"/>
    </source>
</evidence>
<keyword evidence="9" id="KW-0520">NAD</keyword>
<feature type="region of interest" description="Disordered" evidence="12">
    <location>
        <begin position="99"/>
        <end position="204"/>
    </location>
</feature>
<feature type="compositionally biased region" description="Low complexity" evidence="12">
    <location>
        <begin position="145"/>
        <end position="158"/>
    </location>
</feature>
<feature type="domain" description="FAD/NAD(P)-binding" evidence="13">
    <location>
        <begin position="213"/>
        <end position="536"/>
    </location>
</feature>
<dbReference type="GO" id="GO:0005739">
    <property type="term" value="C:mitochondrion"/>
    <property type="evidence" value="ECO:0007669"/>
    <property type="project" value="UniProtKB-SubCell"/>
</dbReference>
<protein>
    <submittedName>
        <fullName evidence="15">Apoptosis inducing factor</fullName>
    </submittedName>
</protein>
<keyword evidence="7" id="KW-0809">Transit peptide</keyword>
<comment type="similarity">
    <text evidence="3">Belongs to the FAD-dependent oxidoreductase family.</text>
</comment>
<dbReference type="InterPro" id="IPR036188">
    <property type="entry name" value="FAD/NAD-bd_sf"/>
</dbReference>
<dbReference type="EMBL" id="KY123705">
    <property type="protein sequence ID" value="ATZ76822.1"/>
    <property type="molecule type" value="mRNA"/>
</dbReference>
<evidence type="ECO:0000256" key="12">
    <source>
        <dbReference type="SAM" id="MobiDB-lite"/>
    </source>
</evidence>
<dbReference type="Pfam" id="PF07992">
    <property type="entry name" value="Pyr_redox_2"/>
    <property type="match status" value="1"/>
</dbReference>
<evidence type="ECO:0000256" key="8">
    <source>
        <dbReference type="ARBA" id="ARBA00023002"/>
    </source>
</evidence>
<keyword evidence="6" id="KW-0274">FAD</keyword>
<dbReference type="GO" id="GO:0071949">
    <property type="term" value="F:FAD binding"/>
    <property type="evidence" value="ECO:0007669"/>
    <property type="project" value="TreeGrafter"/>
</dbReference>
<keyword evidence="10" id="KW-0496">Mitochondrion</keyword>
<accession>A0A2H4UL76</accession>
<comment type="cofactor">
    <cofactor evidence="1">
        <name>FAD</name>
        <dbReference type="ChEBI" id="CHEBI:57692"/>
    </cofactor>
</comment>
<dbReference type="Pfam" id="PF14721">
    <property type="entry name" value="AIF_C"/>
    <property type="match status" value="1"/>
</dbReference>
<dbReference type="PRINTS" id="PR00368">
    <property type="entry name" value="FADPNR"/>
</dbReference>
<evidence type="ECO:0000259" key="13">
    <source>
        <dbReference type="Pfam" id="PF07992"/>
    </source>
</evidence>
<evidence type="ECO:0000256" key="10">
    <source>
        <dbReference type="ARBA" id="ARBA00023128"/>
    </source>
</evidence>
<keyword evidence="8" id="KW-0560">Oxidoreductase</keyword>
<dbReference type="InterPro" id="IPR023753">
    <property type="entry name" value="FAD/NAD-binding_dom"/>
</dbReference>
<name>A0A2H4UL76_SINSH</name>
<comment type="catalytic activity">
    <reaction evidence="11">
        <text>A + NADH + H(+) = AH2 + NAD(+)</text>
        <dbReference type="Rhea" id="RHEA:11356"/>
        <dbReference type="ChEBI" id="CHEBI:13193"/>
        <dbReference type="ChEBI" id="CHEBI:15378"/>
        <dbReference type="ChEBI" id="CHEBI:17499"/>
        <dbReference type="ChEBI" id="CHEBI:57540"/>
        <dbReference type="ChEBI" id="CHEBI:57945"/>
    </reaction>
</comment>
<evidence type="ECO:0000256" key="1">
    <source>
        <dbReference type="ARBA" id="ARBA00001974"/>
    </source>
</evidence>
<evidence type="ECO:0000313" key="15">
    <source>
        <dbReference type="EMBL" id="ATZ76822.1"/>
    </source>
</evidence>
<feature type="compositionally biased region" description="Polar residues" evidence="12">
    <location>
        <begin position="159"/>
        <end position="178"/>
    </location>
</feature>
<evidence type="ECO:0000256" key="7">
    <source>
        <dbReference type="ARBA" id="ARBA00022946"/>
    </source>
</evidence>
<feature type="compositionally biased region" description="Polar residues" evidence="12">
    <location>
        <begin position="123"/>
        <end position="144"/>
    </location>
</feature>
<dbReference type="InterPro" id="IPR016156">
    <property type="entry name" value="FAD/NAD-linked_Rdtase_dimer_sf"/>
</dbReference>
<evidence type="ECO:0000256" key="11">
    <source>
        <dbReference type="ARBA" id="ARBA00047786"/>
    </source>
</evidence>
<evidence type="ECO:0000256" key="3">
    <source>
        <dbReference type="ARBA" id="ARBA00006442"/>
    </source>
</evidence>
<organism evidence="15">
    <name type="scientific">Sinohyriopsis schlegelii</name>
    <name type="common">Biwa pearly mussel</name>
    <name type="synonym">Hyriopsis schlegelii</name>
    <dbReference type="NCBI Taxonomy" id="2706150"/>
    <lineage>
        <taxon>Eukaryota</taxon>
        <taxon>Metazoa</taxon>
        <taxon>Spiralia</taxon>
        <taxon>Lophotrochozoa</taxon>
        <taxon>Mollusca</taxon>
        <taxon>Bivalvia</taxon>
        <taxon>Autobranchia</taxon>
        <taxon>Heteroconchia</taxon>
        <taxon>Palaeoheterodonta</taxon>
        <taxon>Unionida</taxon>
        <taxon>Unionoidea</taxon>
        <taxon>Unionidae</taxon>
        <taxon>Gonideinae</taxon>
        <taxon>Sinohyriopsis</taxon>
    </lineage>
</organism>
<evidence type="ECO:0000256" key="6">
    <source>
        <dbReference type="ARBA" id="ARBA00022827"/>
    </source>
</evidence>
<dbReference type="PANTHER" id="PTHR43557:SF4">
    <property type="entry name" value="APOPTOSIS-INDUCING FACTOR 1, MITOCHONDRIAL"/>
    <property type="match status" value="1"/>
</dbReference>
<dbReference type="AlphaFoldDB" id="A0A2H4UL76"/>
<dbReference type="GO" id="GO:0016174">
    <property type="term" value="F:NAD(P)H oxidase H2O2-forming activity"/>
    <property type="evidence" value="ECO:0007669"/>
    <property type="project" value="TreeGrafter"/>
</dbReference>
<feature type="compositionally biased region" description="Low complexity" evidence="12">
    <location>
        <begin position="179"/>
        <end position="195"/>
    </location>
</feature>
<dbReference type="InterPro" id="IPR050446">
    <property type="entry name" value="FAD-oxidoreductase/Apoptosis"/>
</dbReference>
<dbReference type="Gene3D" id="3.50.50.60">
    <property type="entry name" value="FAD/NAD(P)-binding domain"/>
    <property type="match status" value="2"/>
</dbReference>
<keyword evidence="4" id="KW-0285">Flavoprotein</keyword>